<comment type="caution">
    <text evidence="2">The sequence shown here is derived from an EMBL/GenBank/DDBJ whole genome shotgun (WGS) entry which is preliminary data.</text>
</comment>
<keyword evidence="1" id="KW-1133">Transmembrane helix</keyword>
<reference evidence="3" key="1">
    <citation type="journal article" date="2019" name="Int. J. Syst. Evol. Microbiol.">
        <title>The Global Catalogue of Microorganisms (GCM) 10K type strain sequencing project: providing services to taxonomists for standard genome sequencing and annotation.</title>
        <authorList>
            <consortium name="The Broad Institute Genomics Platform"/>
            <consortium name="The Broad Institute Genome Sequencing Center for Infectious Disease"/>
            <person name="Wu L."/>
            <person name="Ma J."/>
        </authorList>
    </citation>
    <scope>NUCLEOTIDE SEQUENCE [LARGE SCALE GENOMIC DNA]</scope>
    <source>
        <strain evidence="3">JCM 17666</strain>
    </source>
</reference>
<name>A0ABP8HDJ5_9BURK</name>
<evidence type="ECO:0008006" key="4">
    <source>
        <dbReference type="Google" id="ProtNLM"/>
    </source>
</evidence>
<gene>
    <name evidence="2" type="ORF">GCM10023144_34190</name>
</gene>
<evidence type="ECO:0000313" key="3">
    <source>
        <dbReference type="Proteomes" id="UP001501671"/>
    </source>
</evidence>
<feature type="transmembrane region" description="Helical" evidence="1">
    <location>
        <begin position="29"/>
        <end position="48"/>
    </location>
</feature>
<keyword evidence="1" id="KW-0812">Transmembrane</keyword>
<dbReference type="RefSeq" id="WP_345251084.1">
    <property type="nucleotide sequence ID" value="NZ_BAABFO010000018.1"/>
</dbReference>
<proteinExistence type="predicted"/>
<sequence>MHVTLLVAIGWLYVTVLMSLAQDSVLAGIGTLLFYGLLPLAIVLYLMLAPARRRRRLALEAEALARERAARAAPPEAR</sequence>
<evidence type="ECO:0000256" key="1">
    <source>
        <dbReference type="SAM" id="Phobius"/>
    </source>
</evidence>
<dbReference type="EMBL" id="BAABFO010000018">
    <property type="protein sequence ID" value="GAA4337875.1"/>
    <property type="molecule type" value="Genomic_DNA"/>
</dbReference>
<evidence type="ECO:0000313" key="2">
    <source>
        <dbReference type="EMBL" id="GAA4337875.1"/>
    </source>
</evidence>
<protein>
    <recommendedName>
        <fullName evidence="4">Transmembrane protein</fullName>
    </recommendedName>
</protein>
<keyword evidence="1" id="KW-0472">Membrane</keyword>
<organism evidence="2 3">
    <name type="scientific">Pigmentiphaga soli</name>
    <dbReference type="NCBI Taxonomy" id="1007095"/>
    <lineage>
        <taxon>Bacteria</taxon>
        <taxon>Pseudomonadati</taxon>
        <taxon>Pseudomonadota</taxon>
        <taxon>Betaproteobacteria</taxon>
        <taxon>Burkholderiales</taxon>
        <taxon>Alcaligenaceae</taxon>
        <taxon>Pigmentiphaga</taxon>
    </lineage>
</organism>
<keyword evidence="3" id="KW-1185">Reference proteome</keyword>
<dbReference type="Proteomes" id="UP001501671">
    <property type="component" value="Unassembled WGS sequence"/>
</dbReference>
<accession>A0ABP8HDJ5</accession>